<organism evidence="3 4">
    <name type="scientific">Povalibacter uvarum</name>
    <dbReference type="NCBI Taxonomy" id="732238"/>
    <lineage>
        <taxon>Bacteria</taxon>
        <taxon>Pseudomonadati</taxon>
        <taxon>Pseudomonadota</taxon>
        <taxon>Gammaproteobacteria</taxon>
        <taxon>Steroidobacterales</taxon>
        <taxon>Steroidobacteraceae</taxon>
        <taxon>Povalibacter</taxon>
    </lineage>
</organism>
<dbReference type="InterPro" id="IPR003675">
    <property type="entry name" value="Rce1/LyrA-like_dom"/>
</dbReference>
<dbReference type="RefSeq" id="WP_184333842.1">
    <property type="nucleotide sequence ID" value="NZ_JACHHZ010000004.1"/>
</dbReference>
<gene>
    <name evidence="3" type="ORF">HNQ60_003326</name>
</gene>
<accession>A0A841HQ30</accession>
<sequence>MLPLDSFSALSIAACALLLATVVGLWLAPRRGWIALLVATLVAGYVAGVLHGPAAIWIVLLAAALLIYRRFSLLWVRGLSAVVIVALVLLLGTHVLPGFSNPLVVRDVVLTPGAVPYTLYFNFDKTIAGILLLGIGGMSSVVPSLSEGLKRALPIMTLTVLVAMLLSLAMGYVRFEPRWHSLFWIWAIANLFLTCLSEEAFFRAFIQRETQNALGSRPYAVPIAVSISAVLFGVAHFAGGWPYVVLATVAGLGYALVYERTRRIELAMLTHFALNATHFLLFTYPSLR</sequence>
<evidence type="ECO:0000259" key="2">
    <source>
        <dbReference type="Pfam" id="PF02517"/>
    </source>
</evidence>
<reference evidence="3 4" key="1">
    <citation type="submission" date="2020-08" db="EMBL/GenBank/DDBJ databases">
        <title>Genomic Encyclopedia of Type Strains, Phase IV (KMG-IV): sequencing the most valuable type-strain genomes for metagenomic binning, comparative biology and taxonomic classification.</title>
        <authorList>
            <person name="Goeker M."/>
        </authorList>
    </citation>
    <scope>NUCLEOTIDE SEQUENCE [LARGE SCALE GENOMIC DNA]</scope>
    <source>
        <strain evidence="3 4">DSM 26723</strain>
    </source>
</reference>
<feature type="transmembrane region" description="Helical" evidence="1">
    <location>
        <begin position="7"/>
        <end position="28"/>
    </location>
</feature>
<feature type="transmembrane region" description="Helical" evidence="1">
    <location>
        <begin position="34"/>
        <end position="67"/>
    </location>
</feature>
<name>A0A841HQ30_9GAMM</name>
<keyword evidence="1" id="KW-1133">Transmembrane helix</keyword>
<dbReference type="Proteomes" id="UP000588068">
    <property type="component" value="Unassembled WGS sequence"/>
</dbReference>
<evidence type="ECO:0000256" key="1">
    <source>
        <dbReference type="SAM" id="Phobius"/>
    </source>
</evidence>
<feature type="domain" description="CAAX prenyl protease 2/Lysostaphin resistance protein A-like" evidence="2">
    <location>
        <begin position="182"/>
        <end position="276"/>
    </location>
</feature>
<feature type="transmembrane region" description="Helical" evidence="1">
    <location>
        <begin position="241"/>
        <end position="259"/>
    </location>
</feature>
<feature type="transmembrane region" description="Helical" evidence="1">
    <location>
        <begin position="218"/>
        <end position="235"/>
    </location>
</feature>
<feature type="transmembrane region" description="Helical" evidence="1">
    <location>
        <begin position="152"/>
        <end position="172"/>
    </location>
</feature>
<dbReference type="AlphaFoldDB" id="A0A841HQ30"/>
<keyword evidence="1" id="KW-0812">Transmembrane</keyword>
<feature type="transmembrane region" description="Helical" evidence="1">
    <location>
        <begin position="126"/>
        <end position="145"/>
    </location>
</feature>
<dbReference type="EMBL" id="JACHHZ010000004">
    <property type="protein sequence ID" value="MBB6094439.1"/>
    <property type="molecule type" value="Genomic_DNA"/>
</dbReference>
<evidence type="ECO:0000313" key="4">
    <source>
        <dbReference type="Proteomes" id="UP000588068"/>
    </source>
</evidence>
<dbReference type="GO" id="GO:0080120">
    <property type="term" value="P:CAAX-box protein maturation"/>
    <property type="evidence" value="ECO:0007669"/>
    <property type="project" value="UniProtKB-ARBA"/>
</dbReference>
<keyword evidence="4" id="KW-1185">Reference proteome</keyword>
<keyword evidence="1" id="KW-0472">Membrane</keyword>
<feature type="transmembrane region" description="Helical" evidence="1">
    <location>
        <begin position="74"/>
        <end position="96"/>
    </location>
</feature>
<feature type="transmembrane region" description="Helical" evidence="1">
    <location>
        <begin position="184"/>
        <end position="206"/>
    </location>
</feature>
<protein>
    <recommendedName>
        <fullName evidence="2">CAAX prenyl protease 2/Lysostaphin resistance protein A-like domain-containing protein</fullName>
    </recommendedName>
</protein>
<comment type="caution">
    <text evidence="3">The sequence shown here is derived from an EMBL/GenBank/DDBJ whole genome shotgun (WGS) entry which is preliminary data.</text>
</comment>
<proteinExistence type="predicted"/>
<dbReference type="Pfam" id="PF02517">
    <property type="entry name" value="Rce1-like"/>
    <property type="match status" value="1"/>
</dbReference>
<evidence type="ECO:0000313" key="3">
    <source>
        <dbReference type="EMBL" id="MBB6094439.1"/>
    </source>
</evidence>
<dbReference type="GO" id="GO:0004175">
    <property type="term" value="F:endopeptidase activity"/>
    <property type="evidence" value="ECO:0007669"/>
    <property type="project" value="UniProtKB-ARBA"/>
</dbReference>